<dbReference type="GO" id="GO:0043235">
    <property type="term" value="C:receptor complex"/>
    <property type="evidence" value="ECO:0007669"/>
    <property type="project" value="TreeGrafter"/>
</dbReference>
<comment type="subcellular location">
    <subcellularLocation>
        <location evidence="1">Membrane</location>
        <topology evidence="1">Single-pass type I membrane protein</topology>
    </subcellularLocation>
</comment>
<dbReference type="GeneID" id="109469177"/>
<evidence type="ECO:0000259" key="16">
    <source>
        <dbReference type="PROSITE" id="PS50011"/>
    </source>
</evidence>
<dbReference type="FunFam" id="1.10.510.10:FF:000593">
    <property type="entry name" value="Uncharacterized protein"/>
    <property type="match status" value="2"/>
</dbReference>
<keyword evidence="10" id="KW-0829">Tyrosine-protein kinase</keyword>
<dbReference type="InterPro" id="IPR000742">
    <property type="entry name" value="EGF"/>
</dbReference>
<dbReference type="Gene3D" id="1.10.510.10">
    <property type="entry name" value="Transferase(Phosphotransferase) domain 1"/>
    <property type="match status" value="2"/>
</dbReference>
<evidence type="ECO:0000256" key="13">
    <source>
        <dbReference type="ARBA" id="ARBA00023319"/>
    </source>
</evidence>
<dbReference type="SMART" id="SM00219">
    <property type="entry name" value="TyrKc"/>
    <property type="match status" value="2"/>
</dbReference>
<evidence type="ECO:0000256" key="1">
    <source>
        <dbReference type="ARBA" id="ARBA00004479"/>
    </source>
</evidence>
<keyword evidence="8" id="KW-1133">Transmembrane helix</keyword>
<evidence type="ECO:0000256" key="15">
    <source>
        <dbReference type="SAM" id="SignalP"/>
    </source>
</evidence>
<dbReference type="InterPro" id="IPR017441">
    <property type="entry name" value="Protein_kinase_ATP_BS"/>
</dbReference>
<keyword evidence="2" id="KW-0245">EGF-like domain</keyword>
<dbReference type="InterPro" id="IPR002049">
    <property type="entry name" value="LE_dom"/>
</dbReference>
<dbReference type="FunFam" id="2.170.300.10:FF:000041">
    <property type="entry name" value="Tyrosine protein kinase receptor tie-1, putative"/>
    <property type="match status" value="2"/>
</dbReference>
<name>A0A6P4YFE2_BRABE</name>
<evidence type="ECO:0000256" key="5">
    <source>
        <dbReference type="ARBA" id="ARBA00022729"/>
    </source>
</evidence>
<keyword evidence="3" id="KW-0597">Phosphoprotein</keyword>
<keyword evidence="4" id="KW-0812">Transmembrane</keyword>
<dbReference type="RefSeq" id="XP_019623158.1">
    <property type="nucleotide sequence ID" value="XM_019767599.1"/>
</dbReference>
<dbReference type="GO" id="GO:0004714">
    <property type="term" value="F:transmembrane receptor protein tyrosine kinase activity"/>
    <property type="evidence" value="ECO:0007669"/>
    <property type="project" value="TreeGrafter"/>
</dbReference>
<dbReference type="PROSITE" id="PS00107">
    <property type="entry name" value="PROTEIN_KINASE_ATP"/>
    <property type="match status" value="2"/>
</dbReference>
<dbReference type="Pfam" id="PF07714">
    <property type="entry name" value="PK_Tyr_Ser-Thr"/>
    <property type="match status" value="2"/>
</dbReference>
<reference evidence="18" key="1">
    <citation type="submission" date="2025-08" db="UniProtKB">
        <authorList>
            <consortium name="RefSeq"/>
        </authorList>
    </citation>
    <scope>IDENTIFICATION</scope>
    <source>
        <tissue evidence="18">Gonad</tissue>
    </source>
</reference>
<dbReference type="Pfam" id="PF00053">
    <property type="entry name" value="EGF_laminin"/>
    <property type="match status" value="1"/>
</dbReference>
<dbReference type="PANTHER" id="PTHR24416:SF617">
    <property type="entry name" value="RET ONCOGENE, ISOFORM A"/>
    <property type="match status" value="1"/>
</dbReference>
<keyword evidence="13" id="KW-0393">Immunoglobulin domain</keyword>
<dbReference type="SMART" id="SM00409">
    <property type="entry name" value="IG"/>
    <property type="match status" value="2"/>
</dbReference>
<dbReference type="SMART" id="SM00181">
    <property type="entry name" value="EGF"/>
    <property type="match status" value="8"/>
</dbReference>
<dbReference type="PROSITE" id="PS50011">
    <property type="entry name" value="PROTEIN_KINASE_DOM"/>
    <property type="match status" value="2"/>
</dbReference>
<dbReference type="Proteomes" id="UP000515135">
    <property type="component" value="Unplaced"/>
</dbReference>
<keyword evidence="5 15" id="KW-0732">Signal</keyword>
<evidence type="ECO:0000256" key="12">
    <source>
        <dbReference type="ARBA" id="ARBA00023180"/>
    </source>
</evidence>
<dbReference type="Gene3D" id="2.170.300.10">
    <property type="entry name" value="Tie2 ligand-binding domain superfamily"/>
    <property type="match status" value="4"/>
</dbReference>
<feature type="signal peptide" evidence="15">
    <location>
        <begin position="1"/>
        <end position="21"/>
    </location>
</feature>
<accession>A0A6P4YFE2</accession>
<evidence type="ECO:0000256" key="2">
    <source>
        <dbReference type="ARBA" id="ARBA00022536"/>
    </source>
</evidence>
<evidence type="ECO:0000256" key="14">
    <source>
        <dbReference type="PROSITE-ProRule" id="PRU10141"/>
    </source>
</evidence>
<evidence type="ECO:0000313" key="18">
    <source>
        <dbReference type="RefSeq" id="XP_019623158.1"/>
    </source>
</evidence>
<keyword evidence="12" id="KW-0325">Glycoprotein</keyword>
<feature type="chain" id="PRO_5027580749" evidence="15">
    <location>
        <begin position="22"/>
        <end position="1891"/>
    </location>
</feature>
<evidence type="ECO:0000256" key="10">
    <source>
        <dbReference type="ARBA" id="ARBA00023137"/>
    </source>
</evidence>
<dbReference type="CDD" id="cd00192">
    <property type="entry name" value="PTKc"/>
    <property type="match status" value="2"/>
</dbReference>
<evidence type="ECO:0000256" key="9">
    <source>
        <dbReference type="ARBA" id="ARBA00023136"/>
    </source>
</evidence>
<dbReference type="InterPro" id="IPR036179">
    <property type="entry name" value="Ig-like_dom_sf"/>
</dbReference>
<feature type="binding site" evidence="14">
    <location>
        <position position="674"/>
    </location>
    <ligand>
        <name>ATP</name>
        <dbReference type="ChEBI" id="CHEBI:30616"/>
    </ligand>
</feature>
<evidence type="ECO:0000256" key="8">
    <source>
        <dbReference type="ARBA" id="ARBA00022989"/>
    </source>
</evidence>
<keyword evidence="14" id="KW-0547">Nucleotide-binding</keyword>
<keyword evidence="11" id="KW-1015">Disulfide bond</keyword>
<evidence type="ECO:0000256" key="3">
    <source>
        <dbReference type="ARBA" id="ARBA00022553"/>
    </source>
</evidence>
<dbReference type="PRINTS" id="PR00011">
    <property type="entry name" value="EGFLAMININ"/>
</dbReference>
<dbReference type="SUPFAM" id="SSF48726">
    <property type="entry name" value="Immunoglobulin"/>
    <property type="match status" value="2"/>
</dbReference>
<proteinExistence type="predicted"/>
<keyword evidence="6" id="KW-0677">Repeat</keyword>
<evidence type="ECO:0000256" key="11">
    <source>
        <dbReference type="ARBA" id="ARBA00023157"/>
    </source>
</evidence>
<keyword evidence="10" id="KW-0418">Kinase</keyword>
<organism evidence="17 18">
    <name type="scientific">Branchiostoma belcheri</name>
    <name type="common">Amphioxus</name>
    <dbReference type="NCBI Taxonomy" id="7741"/>
    <lineage>
        <taxon>Eukaryota</taxon>
        <taxon>Metazoa</taxon>
        <taxon>Chordata</taxon>
        <taxon>Cephalochordata</taxon>
        <taxon>Leptocardii</taxon>
        <taxon>Amphioxiformes</taxon>
        <taxon>Branchiostomatidae</taxon>
        <taxon>Branchiostoma</taxon>
    </lineage>
</organism>
<dbReference type="PROSITE" id="PS01186">
    <property type="entry name" value="EGF_2"/>
    <property type="match status" value="4"/>
</dbReference>
<dbReference type="KEGG" id="bbel:109469177"/>
<dbReference type="PRINTS" id="PR00109">
    <property type="entry name" value="TYRKINASE"/>
</dbReference>
<dbReference type="GO" id="GO:0007169">
    <property type="term" value="P:cell surface receptor protein tyrosine kinase signaling pathway"/>
    <property type="evidence" value="ECO:0007669"/>
    <property type="project" value="TreeGrafter"/>
</dbReference>
<dbReference type="InterPro" id="IPR050122">
    <property type="entry name" value="RTK"/>
</dbReference>
<dbReference type="InterPro" id="IPR003599">
    <property type="entry name" value="Ig_sub"/>
</dbReference>
<dbReference type="InterPro" id="IPR011009">
    <property type="entry name" value="Kinase-like_dom_sf"/>
</dbReference>
<evidence type="ECO:0000313" key="17">
    <source>
        <dbReference type="Proteomes" id="UP000515135"/>
    </source>
</evidence>
<dbReference type="PANTHER" id="PTHR24416">
    <property type="entry name" value="TYROSINE-PROTEIN KINASE RECEPTOR"/>
    <property type="match status" value="1"/>
</dbReference>
<feature type="domain" description="Protein kinase" evidence="16">
    <location>
        <begin position="1601"/>
        <end position="1872"/>
    </location>
</feature>
<protein>
    <submittedName>
        <fullName evidence="18">Uncharacterized protein LOC109469177</fullName>
    </submittedName>
</protein>
<evidence type="ECO:0000256" key="7">
    <source>
        <dbReference type="ARBA" id="ARBA00022840"/>
    </source>
</evidence>
<dbReference type="GO" id="GO:0005886">
    <property type="term" value="C:plasma membrane"/>
    <property type="evidence" value="ECO:0007669"/>
    <property type="project" value="TreeGrafter"/>
</dbReference>
<keyword evidence="10" id="KW-0808">Transferase</keyword>
<dbReference type="SUPFAM" id="SSF56112">
    <property type="entry name" value="Protein kinase-like (PK-like)"/>
    <property type="match status" value="2"/>
</dbReference>
<feature type="domain" description="Protein kinase" evidence="16">
    <location>
        <begin position="643"/>
        <end position="927"/>
    </location>
</feature>
<dbReference type="InterPro" id="IPR020635">
    <property type="entry name" value="Tyr_kinase_cat_dom"/>
</dbReference>
<evidence type="ECO:0000256" key="4">
    <source>
        <dbReference type="ARBA" id="ARBA00022692"/>
    </source>
</evidence>
<dbReference type="PROSITE" id="PS00022">
    <property type="entry name" value="EGF_1"/>
    <property type="match status" value="8"/>
</dbReference>
<keyword evidence="17" id="KW-1185">Reference proteome</keyword>
<dbReference type="GO" id="GO:0005524">
    <property type="term" value="F:ATP binding"/>
    <property type="evidence" value="ECO:0007669"/>
    <property type="project" value="UniProtKB-UniRule"/>
</dbReference>
<dbReference type="InterPro" id="IPR001245">
    <property type="entry name" value="Ser-Thr/Tyr_kinase_cat_dom"/>
</dbReference>
<dbReference type="GO" id="GO:0030154">
    <property type="term" value="P:cell differentiation"/>
    <property type="evidence" value="ECO:0007669"/>
    <property type="project" value="UniProtKB-ARBA"/>
</dbReference>
<dbReference type="InterPro" id="IPR000719">
    <property type="entry name" value="Prot_kinase_dom"/>
</dbReference>
<keyword evidence="7 14" id="KW-0067">ATP-binding</keyword>
<sequence>MARNLLVIIGFWLAFVHFACRSSTSAMELSISVPENVAVGETIFTLPWTQAEEKAELPCAKMEGDPYDRFNVTENCTVWVANPLDWSVQSVYLLNIRHNARIKVELTDVEGYPPVYNETCETPINRKYRPGQMLFSTTVSGASMTTNAGLFVFQQTYSAVSKSWAHEPWMLNTENSDCNIRIAFHTTHPIDLMRLFDVWRNGILDQQQCSAGSDLPTILIDLISLKYASSESKRVSLTKYVPEEVVFNRMNQFIVFSSITFPTKEAKTYHCEIPPFNFSTISTGVDGLYLETIEYLDIHLKPLGCPDGKYGLLCDKHCICKNGGRCHGFNGACRCLPGWIGVACDIPTREVSIALSPSEPEHVYMSANLTFHCKAHHINVRTMCFKFPNGTEKVSVGVRELNITVPTVQSKDDGPYTCKVEDTQGDTFNTTFVLNITNCPPNRKGAQCDERCDCQHEASCDRWAGCVCSPGWTGTRCQTKCPHGTYGKDCAKDCICLNGASCGPSDGRCNCTGGWFGKDCSRPCRDGRYGWGCRQDCTCENNAKCNSKDGSCVCVSPWTGRNCDEYMNTYASLLESLVPLGSLVFLVVIVTAILYKTGVLNCSVPDIGEEEKILFELRRMEQDLAQNLQPGWLGRWEKKVRHLTPGPLIGEGMFGKVRRAQLRTPKGELAVAAKTVRLEDSQSFRDFYREAAILVAVHQERCDDVQSNIVHLVGLITKSEEKYILLEYAPKGDLLGYLRRPRADQEDLLGSLLTYAVHIARALQELERLRIAHRDVAARNVLITADDVAKLADFGLARDVYATTQYVRANRPGLDELLPLKWMALESIETGEYTCQSDVWSFGVLLWEIATLGKDPCYDGRIQLSFLQMVGILRQGIRMTRPPGCPEDLYRLMRACWRDVPDTRPTPDGLEQKLSQLIQTLLPHEVIEMETAKLLESSLDILSSQFRDKCQENMARNLLVIVGVWLGFVHFACSTSVTELSVSVPENVAVGETIFTLPWTKDLAWTQAEEKAELPCAKTEGDPYDRFNVTENCTVWVANPLDWSVQSVYLLNIRPNARIKVELTDVEGYPPVYNETCETPINRKYRPGQILFSITVSGASMTTNAGLVVFKRTYSTIPEIWIYVTIEPWMLHTENSDCNIRIASYTAHPADLLTLDDAWRNGILDQLQCSAGSDLPKILIDLISLKYDSESKLINLTKYVPEEVVFNRMNQFILLSSLTFPTKDAKTYHCEFPPFNFSTIRVGEGSSLETFEYFDIQLKPIGCPGGKYGLLCDKNCICKNGGRCHGFNGACRCLPGWKGVACDIPTREVSVTLSPSEPEHVYMSANMTFHCKAHHIDVRTMYLKFPNGTEKVSVGVRELNIMVPNIQSKDAGPYTCKVEDTQGDTFNTTFVLNITNCPPNRKGARCDERCDCQHEASCDRWAGCVCPPGWTGTRCQTKCPHGTYGKDCGKDCICLNDASCGPSDGRCNCTGGWFGKDCSRPCPDGRYGWGCRQVCTCENNAKCDSRDGSCVCVSPWTGRNCDKYMNTYAPLLESLVPLGSLVLLVAIVMAILYKTGVLNCSVPDAGEEEKILFELRRMEQDLAQSLQPGWLGRWEKNIRHLTPGPLIGEGMFGKVRRAQLRTPKGELAVAAKTVRLEDSQSFRDFYREAAILVAVHQERCDDVQSNIVRLVGLITKSEEKYILLEYAPKGDLLGYLRRPRADQEDPLGSLLTYAVHIARALQELERLRIAHRDVAARNVLITADDVAKLADFGLARDVYATTQYVRDNRPGLDELLPLKWMALESIETGEYTCQSDVWSFGVLLWEIATLGQDPCYDGRIQLSFLQMVGILRQGIRMTKPPGCPEDLYRLMRACWCDVPDRRPTPDGLEQYLSQLILTLLRQEVIEMETTV</sequence>
<feature type="binding site" evidence="14">
    <location>
        <position position="1632"/>
    </location>
    <ligand>
        <name>ATP</name>
        <dbReference type="ChEBI" id="CHEBI:30616"/>
    </ligand>
</feature>
<evidence type="ECO:0000256" key="6">
    <source>
        <dbReference type="ARBA" id="ARBA00022737"/>
    </source>
</evidence>
<gene>
    <name evidence="18" type="primary">LOC109469177</name>
</gene>
<keyword evidence="9" id="KW-0472">Membrane</keyword>